<name>A0A917W885_9ACTN</name>
<dbReference type="InterPro" id="IPR034660">
    <property type="entry name" value="DinB/YfiT-like"/>
</dbReference>
<reference evidence="1" key="2">
    <citation type="submission" date="2020-09" db="EMBL/GenBank/DDBJ databases">
        <authorList>
            <person name="Sun Q."/>
            <person name="Zhou Y."/>
        </authorList>
    </citation>
    <scope>NUCLEOTIDE SEQUENCE</scope>
    <source>
        <strain evidence="1">CGMCC 4.7306</strain>
    </source>
</reference>
<evidence type="ECO:0008006" key="3">
    <source>
        <dbReference type="Google" id="ProtNLM"/>
    </source>
</evidence>
<gene>
    <name evidence="1" type="ORF">GCM10011575_44910</name>
</gene>
<proteinExistence type="predicted"/>
<dbReference type="SUPFAM" id="SSF109854">
    <property type="entry name" value="DinB/YfiT-like putative metalloenzymes"/>
    <property type="match status" value="1"/>
</dbReference>
<dbReference type="InterPro" id="IPR007061">
    <property type="entry name" value="MST-like"/>
</dbReference>
<accession>A0A917W885</accession>
<dbReference type="RefSeq" id="WP_188898066.1">
    <property type="nucleotide sequence ID" value="NZ_BMMZ01000017.1"/>
</dbReference>
<dbReference type="Pfam" id="PF04978">
    <property type="entry name" value="MST"/>
    <property type="match status" value="1"/>
</dbReference>
<evidence type="ECO:0000313" key="1">
    <source>
        <dbReference type="EMBL" id="GGL81660.1"/>
    </source>
</evidence>
<dbReference type="EMBL" id="BMMZ01000017">
    <property type="protein sequence ID" value="GGL81660.1"/>
    <property type="molecule type" value="Genomic_DNA"/>
</dbReference>
<dbReference type="AlphaFoldDB" id="A0A917W885"/>
<keyword evidence="2" id="KW-1185">Reference proteome</keyword>
<sequence>MPTTPIRQDDHGYLQESRQTVLGCVEGLGAYELRHPMTPTGTNLLGVVKHLIGIEAGYLGVCLGHPFEQPLPWIADESLGPNRDMWATADESGDYIVELYQRACAHSDAVLAEVGPAAEASVPWWPEEVRVTTAAGLVARVLKDTSMHAGQLQILRELIDSRAGTDWSDAGDRDWWRDYTARLEEVALRFRSSGE</sequence>
<evidence type="ECO:0000313" key="2">
    <source>
        <dbReference type="Proteomes" id="UP000613840"/>
    </source>
</evidence>
<comment type="caution">
    <text evidence="1">The sequence shown here is derived from an EMBL/GenBank/DDBJ whole genome shotgun (WGS) entry which is preliminary data.</text>
</comment>
<protein>
    <recommendedName>
        <fullName evidence="3">DinB superfamily protein</fullName>
    </recommendedName>
</protein>
<dbReference type="Proteomes" id="UP000613840">
    <property type="component" value="Unassembled WGS sequence"/>
</dbReference>
<reference evidence="1" key="1">
    <citation type="journal article" date="2014" name="Int. J. Syst. Evol. Microbiol.">
        <title>Complete genome sequence of Corynebacterium casei LMG S-19264T (=DSM 44701T), isolated from a smear-ripened cheese.</title>
        <authorList>
            <consortium name="US DOE Joint Genome Institute (JGI-PGF)"/>
            <person name="Walter F."/>
            <person name="Albersmeier A."/>
            <person name="Kalinowski J."/>
            <person name="Ruckert C."/>
        </authorList>
    </citation>
    <scope>NUCLEOTIDE SEQUENCE</scope>
    <source>
        <strain evidence="1">CGMCC 4.7306</strain>
    </source>
</reference>
<organism evidence="1 2">
    <name type="scientific">Microlunatus endophyticus</name>
    <dbReference type="NCBI Taxonomy" id="1716077"/>
    <lineage>
        <taxon>Bacteria</taxon>
        <taxon>Bacillati</taxon>
        <taxon>Actinomycetota</taxon>
        <taxon>Actinomycetes</taxon>
        <taxon>Propionibacteriales</taxon>
        <taxon>Propionibacteriaceae</taxon>
        <taxon>Microlunatus</taxon>
    </lineage>
</organism>
<dbReference type="Gene3D" id="1.20.120.450">
    <property type="entry name" value="dinb family like domain"/>
    <property type="match status" value="1"/>
</dbReference>